<feature type="compositionally biased region" description="Low complexity" evidence="1">
    <location>
        <begin position="22"/>
        <end position="34"/>
    </location>
</feature>
<dbReference type="AlphaFoldDB" id="A0A835QD32"/>
<evidence type="ECO:0000313" key="5">
    <source>
        <dbReference type="Proteomes" id="UP000639772"/>
    </source>
</evidence>
<dbReference type="EMBL" id="JADCNL010000009">
    <property type="protein sequence ID" value="KAG0466982.1"/>
    <property type="molecule type" value="Genomic_DNA"/>
</dbReference>
<dbReference type="Proteomes" id="UP000639772">
    <property type="component" value="Chromosome 9"/>
</dbReference>
<protein>
    <submittedName>
        <fullName evidence="2">Uncharacterized protein</fullName>
    </submittedName>
</protein>
<accession>A0A835QD32</accession>
<evidence type="ECO:0000313" key="3">
    <source>
        <dbReference type="EMBL" id="KAG0468660.1"/>
    </source>
</evidence>
<dbReference type="Proteomes" id="UP000636800">
    <property type="component" value="Unassembled WGS sequence"/>
</dbReference>
<gene>
    <name evidence="3" type="ORF">HPP92_017988</name>
    <name evidence="2" type="ORF">HPP92_018562</name>
</gene>
<evidence type="ECO:0000313" key="2">
    <source>
        <dbReference type="EMBL" id="KAG0466982.1"/>
    </source>
</evidence>
<feature type="region of interest" description="Disordered" evidence="1">
    <location>
        <begin position="1"/>
        <end position="55"/>
    </location>
</feature>
<proteinExistence type="predicted"/>
<reference evidence="4 5" key="1">
    <citation type="journal article" date="2020" name="Nat. Food">
        <title>A phased Vanilla planifolia genome enables genetic improvement of flavour and production.</title>
        <authorList>
            <person name="Hasing T."/>
            <person name="Tang H."/>
            <person name="Brym M."/>
            <person name="Khazi F."/>
            <person name="Huang T."/>
            <person name="Chambers A.H."/>
        </authorList>
    </citation>
    <scope>NUCLEOTIDE SEQUENCE [LARGE SCALE GENOMIC DNA]</scope>
    <source>
        <tissue evidence="2">Leaf</tissue>
    </source>
</reference>
<keyword evidence="4" id="KW-1185">Reference proteome</keyword>
<sequence>MTAPTPPSQRPTRPDSRIVTSADPASPRRSNARPAPDPRPDRDVTRADPTRLTKL</sequence>
<name>A0A835QD32_VANPL</name>
<comment type="caution">
    <text evidence="2">The sequence shown here is derived from an EMBL/GenBank/DDBJ whole genome shotgun (WGS) entry which is preliminary data.</text>
</comment>
<feature type="compositionally biased region" description="Basic and acidic residues" evidence="1">
    <location>
        <begin position="36"/>
        <end position="55"/>
    </location>
</feature>
<dbReference type="EMBL" id="JADCNM010000009">
    <property type="protein sequence ID" value="KAG0468660.1"/>
    <property type="molecule type" value="Genomic_DNA"/>
</dbReference>
<evidence type="ECO:0000256" key="1">
    <source>
        <dbReference type="SAM" id="MobiDB-lite"/>
    </source>
</evidence>
<evidence type="ECO:0000313" key="4">
    <source>
        <dbReference type="Proteomes" id="UP000636800"/>
    </source>
</evidence>
<organism evidence="2 4">
    <name type="scientific">Vanilla planifolia</name>
    <name type="common">Vanilla</name>
    <dbReference type="NCBI Taxonomy" id="51239"/>
    <lineage>
        <taxon>Eukaryota</taxon>
        <taxon>Viridiplantae</taxon>
        <taxon>Streptophyta</taxon>
        <taxon>Embryophyta</taxon>
        <taxon>Tracheophyta</taxon>
        <taxon>Spermatophyta</taxon>
        <taxon>Magnoliopsida</taxon>
        <taxon>Liliopsida</taxon>
        <taxon>Asparagales</taxon>
        <taxon>Orchidaceae</taxon>
        <taxon>Vanilloideae</taxon>
        <taxon>Vanilleae</taxon>
        <taxon>Vanilla</taxon>
    </lineage>
</organism>